<dbReference type="AlphaFoldDB" id="A0A8J1N063"/>
<feature type="transmembrane region" description="Helical" evidence="20">
    <location>
        <begin position="478"/>
        <end position="499"/>
    </location>
</feature>
<sequence length="500" mass="56273">MTLHLTSLLLSAILLGGVQSKRMCSFNDVLQNISLGSIPGPGVRPVKDWQTPTQVLVDMTLYTIVVLDTSSQTLISYIWLTLPINFPQPTPVSELTNIGTACVQTYGVDFVAKKLLLIVGSDEWYNDYISWEPEDFCEIRKIVTVGDTLWKPDLYIYEMTEPDDKEPVIPYYTIHYDGKITAAKPLRIISSCNIDIFKFPFDTQTCNLTFGSYVYSETDIIMLPKFYSADVNAHCLSVFVSKGDWNLLNVIVMNQSLISDGEAYSKVTYMITLKRAPIVYVINIIIPACFMVFLDIASIFIQMGSGERLGFKITVVLGFSVLLLILNDMVPNSDSPPILGIFCALCLAVMVTSIIGTVIINYMMTLSDTQPNVPNWIKTWILKHLACLLLFKLYKNEKDLVVSVDTDPNVKNTDNRPDMELKKKSKDSDKEIKVNLEVRLLKRLLAAVLKINQDLNLSKNGQDATSEWYLAAIVVDRLILILYLIIVIIIFSVVVIVWAK</sequence>
<dbReference type="InterPro" id="IPR006202">
    <property type="entry name" value="Neur_chan_lig-bd"/>
</dbReference>
<evidence type="ECO:0000256" key="8">
    <source>
        <dbReference type="ARBA" id="ARBA00023136"/>
    </source>
</evidence>
<dbReference type="RefSeq" id="XP_041447417.1">
    <property type="nucleotide sequence ID" value="XM_041591483.1"/>
</dbReference>
<keyword evidence="1 20" id="KW-0813">Transport</keyword>
<dbReference type="PANTHER" id="PTHR18945">
    <property type="entry name" value="NEUROTRANSMITTER GATED ION CHANNEL"/>
    <property type="match status" value="1"/>
</dbReference>
<keyword evidence="11" id="KW-0325">Glycoprotein</keyword>
<keyword evidence="3 20" id="KW-0812">Transmembrane</keyword>
<evidence type="ECO:0000256" key="14">
    <source>
        <dbReference type="ARBA" id="ARBA00023303"/>
    </source>
</evidence>
<evidence type="ECO:0000256" key="7">
    <source>
        <dbReference type="ARBA" id="ARBA00023065"/>
    </source>
</evidence>
<keyword evidence="5 20" id="KW-1133">Transmembrane helix</keyword>
<feature type="transmembrane region" description="Helical" evidence="20">
    <location>
        <begin position="278"/>
        <end position="297"/>
    </location>
</feature>
<dbReference type="SUPFAM" id="SSF90112">
    <property type="entry name" value="Neurotransmitter-gated ion-channel transmembrane pore"/>
    <property type="match status" value="1"/>
</dbReference>
<evidence type="ECO:0000313" key="23">
    <source>
        <dbReference type="Proteomes" id="UP000186698"/>
    </source>
</evidence>
<protein>
    <submittedName>
        <fullName evidence="24">5-hydroxytryptamine receptor 3A</fullName>
    </submittedName>
</protein>
<keyword evidence="2" id="KW-1003">Cell membrane</keyword>
<keyword evidence="4 20" id="KW-0732">Signal</keyword>
<proteinExistence type="inferred from homology"/>
<dbReference type="Gene3D" id="2.70.170.10">
    <property type="entry name" value="Neurotransmitter-gated ion-channel ligand-binding domain"/>
    <property type="match status" value="1"/>
</dbReference>
<evidence type="ECO:0000313" key="24">
    <source>
        <dbReference type="RefSeq" id="XP_041447417.1"/>
    </source>
</evidence>
<keyword evidence="12" id="KW-0628">Postsynaptic cell membrane</keyword>
<evidence type="ECO:0000256" key="2">
    <source>
        <dbReference type="ARBA" id="ARBA00022475"/>
    </source>
</evidence>
<comment type="catalytic activity">
    <reaction evidence="17">
        <text>Na(+)(in) = Na(+)(out)</text>
        <dbReference type="Rhea" id="RHEA:34963"/>
        <dbReference type="ChEBI" id="CHEBI:29101"/>
    </reaction>
</comment>
<dbReference type="GeneID" id="108714962"/>
<dbReference type="InterPro" id="IPR038050">
    <property type="entry name" value="Neuro_actylchol_rec"/>
</dbReference>
<feature type="transmembrane region" description="Helical" evidence="20">
    <location>
        <begin position="309"/>
        <end position="326"/>
    </location>
</feature>
<evidence type="ECO:0000256" key="10">
    <source>
        <dbReference type="ARBA" id="ARBA00023170"/>
    </source>
</evidence>
<dbReference type="GO" id="GO:0045202">
    <property type="term" value="C:synapse"/>
    <property type="evidence" value="ECO:0000318"/>
    <property type="project" value="GO_Central"/>
</dbReference>
<dbReference type="KEGG" id="xla:108714962"/>
<dbReference type="GO" id="GO:0043005">
    <property type="term" value="C:neuron projection"/>
    <property type="evidence" value="ECO:0000318"/>
    <property type="project" value="GO_Central"/>
</dbReference>
<dbReference type="Proteomes" id="UP000186698">
    <property type="component" value="Chromosome 4S"/>
</dbReference>
<dbReference type="Pfam" id="PF02931">
    <property type="entry name" value="Neur_chan_LBD"/>
    <property type="match status" value="1"/>
</dbReference>
<evidence type="ECO:0000256" key="11">
    <source>
        <dbReference type="ARBA" id="ARBA00023180"/>
    </source>
</evidence>
<comment type="catalytic activity">
    <reaction evidence="16">
        <text>K(+)(in) = K(+)(out)</text>
        <dbReference type="Rhea" id="RHEA:29463"/>
        <dbReference type="ChEBI" id="CHEBI:29103"/>
    </reaction>
</comment>
<comment type="similarity">
    <text evidence="20">Belongs to the ligand-gated ion channel (TC 1.A.9) family.</text>
</comment>
<comment type="subcellular location">
    <subcellularLocation>
        <location evidence="15">Postsynaptic cell membrane</location>
        <topology evidence="15">Multi-pass membrane protein</topology>
    </subcellularLocation>
</comment>
<feature type="chain" id="PRO_5035340501" evidence="20">
    <location>
        <begin position="21"/>
        <end position="500"/>
    </location>
</feature>
<dbReference type="GO" id="GO:0034220">
    <property type="term" value="P:monoatomic ion transmembrane transport"/>
    <property type="evidence" value="ECO:0000318"/>
    <property type="project" value="GO_Central"/>
</dbReference>
<evidence type="ECO:0000256" key="19">
    <source>
        <dbReference type="ARBA" id="ARBA00037540"/>
    </source>
</evidence>
<dbReference type="PRINTS" id="PR00252">
    <property type="entry name" value="NRIONCHANNEL"/>
</dbReference>
<dbReference type="Gene3D" id="1.20.58.390">
    <property type="entry name" value="Neurotransmitter-gated ion-channel transmembrane domain"/>
    <property type="match status" value="1"/>
</dbReference>
<evidence type="ECO:0000256" key="6">
    <source>
        <dbReference type="ARBA" id="ARBA00023018"/>
    </source>
</evidence>
<dbReference type="InterPro" id="IPR018000">
    <property type="entry name" value="Neurotransmitter_ion_chnl_CS"/>
</dbReference>
<dbReference type="GO" id="GO:0005886">
    <property type="term" value="C:plasma membrane"/>
    <property type="evidence" value="ECO:0000318"/>
    <property type="project" value="GO_Central"/>
</dbReference>
<keyword evidence="23" id="KW-1185">Reference proteome</keyword>
<evidence type="ECO:0000256" key="18">
    <source>
        <dbReference type="ARBA" id="ARBA00036634"/>
    </source>
</evidence>
<dbReference type="InterPro" id="IPR006029">
    <property type="entry name" value="Neurotrans-gated_channel_TM"/>
</dbReference>
<evidence type="ECO:0000256" key="20">
    <source>
        <dbReference type="RuleBase" id="RU000687"/>
    </source>
</evidence>
<name>A0A8J1N063_XENLA</name>
<dbReference type="GO" id="GO:0045211">
    <property type="term" value="C:postsynaptic membrane"/>
    <property type="evidence" value="ECO:0007669"/>
    <property type="project" value="UniProtKB-SubCell"/>
</dbReference>
<dbReference type="GO" id="GO:0022850">
    <property type="term" value="F:serotonin-gated monoatomic cation channel activity"/>
    <property type="evidence" value="ECO:0000318"/>
    <property type="project" value="GO_Central"/>
</dbReference>
<evidence type="ECO:0000256" key="15">
    <source>
        <dbReference type="ARBA" id="ARBA00034104"/>
    </source>
</evidence>
<accession>A0A8J1N063</accession>
<keyword evidence="14 20" id="KW-0407">Ion channel</keyword>
<keyword evidence="7 20" id="KW-0406">Ion transport</keyword>
<dbReference type="CDD" id="cd19063">
    <property type="entry name" value="LGIC_TM_5-HT3"/>
    <property type="match status" value="1"/>
</dbReference>
<keyword evidence="9" id="KW-1015">Disulfide bond</keyword>
<evidence type="ECO:0000256" key="16">
    <source>
        <dbReference type="ARBA" id="ARBA00034430"/>
    </source>
</evidence>
<dbReference type="InterPro" id="IPR006201">
    <property type="entry name" value="Neur_channel"/>
</dbReference>
<evidence type="ECO:0000256" key="12">
    <source>
        <dbReference type="ARBA" id="ARBA00023257"/>
    </source>
</evidence>
<dbReference type="OrthoDB" id="6097796at2759"/>
<evidence type="ECO:0000256" key="3">
    <source>
        <dbReference type="ARBA" id="ARBA00022692"/>
    </source>
</evidence>
<dbReference type="PROSITE" id="PS00236">
    <property type="entry name" value="NEUROTR_ION_CHANNEL"/>
    <property type="match status" value="1"/>
</dbReference>
<reference evidence="24" key="1">
    <citation type="submission" date="2025-08" db="UniProtKB">
        <authorList>
            <consortium name="RefSeq"/>
        </authorList>
    </citation>
    <scope>IDENTIFICATION</scope>
    <source>
        <strain evidence="24">J_2021</strain>
        <tissue evidence="24">Erythrocytes</tissue>
    </source>
</reference>
<dbReference type="GO" id="GO:1902495">
    <property type="term" value="C:transmembrane transporter complex"/>
    <property type="evidence" value="ECO:0000318"/>
    <property type="project" value="GO_Central"/>
</dbReference>
<dbReference type="SUPFAM" id="SSF63712">
    <property type="entry name" value="Nicotinic receptor ligand binding domain-like"/>
    <property type="match status" value="1"/>
</dbReference>
<dbReference type="FunFam" id="2.70.170.10:FF:000017">
    <property type="entry name" value="5-hydroxytryptamine receptor 3A"/>
    <property type="match status" value="1"/>
</dbReference>
<comment type="function">
    <text evidence="19">Forms serotonin (5-hydroxytryptamine/5-HT3)-activated cation-selective channel complexes, which when activated cause fast, depolarizing responses in neurons.</text>
</comment>
<evidence type="ECO:0000259" key="22">
    <source>
        <dbReference type="Pfam" id="PF02932"/>
    </source>
</evidence>
<dbReference type="GO" id="GO:0007268">
    <property type="term" value="P:chemical synaptic transmission"/>
    <property type="evidence" value="ECO:0000318"/>
    <property type="project" value="GO_Central"/>
</dbReference>
<evidence type="ECO:0000256" key="13">
    <source>
        <dbReference type="ARBA" id="ARBA00023286"/>
    </source>
</evidence>
<feature type="domain" description="Neurotransmitter-gated ion-channel transmembrane" evidence="22">
    <location>
        <begin position="284"/>
        <end position="494"/>
    </location>
</feature>
<keyword evidence="13" id="KW-1071">Ligand-gated ion channel</keyword>
<dbReference type="InterPro" id="IPR036719">
    <property type="entry name" value="Neuro-gated_channel_TM_sf"/>
</dbReference>
<comment type="catalytic activity">
    <reaction evidence="18">
        <text>Ca(2+)(in) = Ca(2+)(out)</text>
        <dbReference type="Rhea" id="RHEA:29671"/>
        <dbReference type="ChEBI" id="CHEBI:29108"/>
    </reaction>
</comment>
<keyword evidence="6" id="KW-0770">Synapse</keyword>
<dbReference type="GO" id="GO:1904315">
    <property type="term" value="F:transmitter-gated monoatomic ion channel activity involved in regulation of postsynaptic membrane potential"/>
    <property type="evidence" value="ECO:0000318"/>
    <property type="project" value="GO_Central"/>
</dbReference>
<feature type="transmembrane region" description="Helical" evidence="20">
    <location>
        <begin position="338"/>
        <end position="364"/>
    </location>
</feature>
<evidence type="ECO:0000256" key="4">
    <source>
        <dbReference type="ARBA" id="ARBA00022729"/>
    </source>
</evidence>
<dbReference type="InterPro" id="IPR036734">
    <property type="entry name" value="Neur_chan_lig-bd_sf"/>
</dbReference>
<dbReference type="InterPro" id="IPR049944">
    <property type="entry name" value="LGIC_TM_5-HT3"/>
</dbReference>
<dbReference type="Pfam" id="PF02932">
    <property type="entry name" value="Neur_chan_memb"/>
    <property type="match status" value="1"/>
</dbReference>
<keyword evidence="10 24" id="KW-0675">Receptor</keyword>
<evidence type="ECO:0000256" key="5">
    <source>
        <dbReference type="ARBA" id="ARBA00022989"/>
    </source>
</evidence>
<feature type="domain" description="Neurotransmitter-gated ion-channel ligand-binding" evidence="21">
    <location>
        <begin position="122"/>
        <end position="277"/>
    </location>
</feature>
<organism evidence="23 24">
    <name type="scientific">Xenopus laevis</name>
    <name type="common">African clawed frog</name>
    <dbReference type="NCBI Taxonomy" id="8355"/>
    <lineage>
        <taxon>Eukaryota</taxon>
        <taxon>Metazoa</taxon>
        <taxon>Chordata</taxon>
        <taxon>Craniata</taxon>
        <taxon>Vertebrata</taxon>
        <taxon>Euteleostomi</taxon>
        <taxon>Amphibia</taxon>
        <taxon>Batrachia</taxon>
        <taxon>Anura</taxon>
        <taxon>Pipoidea</taxon>
        <taxon>Pipidae</taxon>
        <taxon>Xenopodinae</taxon>
        <taxon>Xenopus</taxon>
        <taxon>Xenopus</taxon>
    </lineage>
</organism>
<feature type="signal peptide" evidence="20">
    <location>
        <begin position="1"/>
        <end position="20"/>
    </location>
</feature>
<evidence type="ECO:0000259" key="21">
    <source>
        <dbReference type="Pfam" id="PF02931"/>
    </source>
</evidence>
<evidence type="ECO:0000256" key="1">
    <source>
        <dbReference type="ARBA" id="ARBA00022448"/>
    </source>
</evidence>
<evidence type="ECO:0000256" key="9">
    <source>
        <dbReference type="ARBA" id="ARBA00023157"/>
    </source>
</evidence>
<dbReference type="GO" id="GO:0042391">
    <property type="term" value="P:regulation of membrane potential"/>
    <property type="evidence" value="ECO:0000318"/>
    <property type="project" value="GO_Central"/>
</dbReference>
<keyword evidence="8 20" id="KW-0472">Membrane</keyword>
<gene>
    <name evidence="24" type="primary">LOC108714962</name>
</gene>
<dbReference type="GO" id="GO:0005231">
    <property type="term" value="F:excitatory extracellular ligand-gated monoatomic ion channel activity"/>
    <property type="evidence" value="ECO:0000318"/>
    <property type="project" value="GO_Central"/>
</dbReference>
<evidence type="ECO:0000256" key="17">
    <source>
        <dbReference type="ARBA" id="ARBA00036239"/>
    </source>
</evidence>